<protein>
    <submittedName>
        <fullName evidence="4">Cysteine hydrolase</fullName>
    </submittedName>
</protein>
<dbReference type="PANTHER" id="PTHR43540:SF1">
    <property type="entry name" value="ISOCHORISMATASE HYDROLASE"/>
    <property type="match status" value="1"/>
</dbReference>
<dbReference type="EMBL" id="PDDY01000001">
    <property type="protein sequence ID" value="PEH42101.1"/>
    <property type="molecule type" value="Genomic_DNA"/>
</dbReference>
<dbReference type="Proteomes" id="UP001059745">
    <property type="component" value="Chromosome 2"/>
</dbReference>
<dbReference type="GO" id="GO:0016787">
    <property type="term" value="F:hydrolase activity"/>
    <property type="evidence" value="ECO:0007669"/>
    <property type="project" value="UniProtKB-KW"/>
</dbReference>
<dbReference type="Pfam" id="PF00857">
    <property type="entry name" value="Isochorismatase"/>
    <property type="match status" value="1"/>
</dbReference>
<evidence type="ECO:0000313" key="6">
    <source>
        <dbReference type="Proteomes" id="UP000029590"/>
    </source>
</evidence>
<evidence type="ECO:0000256" key="1">
    <source>
        <dbReference type="ARBA" id="ARBA00022801"/>
    </source>
</evidence>
<dbReference type="EMBL" id="JPGG01000016">
    <property type="protein sequence ID" value="KGC13610.1"/>
    <property type="molecule type" value="Genomic_DNA"/>
</dbReference>
<keyword evidence="1 4" id="KW-0378">Hydrolase</keyword>
<dbReference type="Proteomes" id="UP000220629">
    <property type="component" value="Unassembled WGS sequence"/>
</dbReference>
<reference evidence="4" key="3">
    <citation type="submission" date="2017-09" db="EMBL/GenBank/DDBJ databases">
        <title>FDA dAtabase for Regulatory Grade micrObial Sequences (FDA-ARGOS): Supporting development and validation of Infectious Disease Dx tests.</title>
        <authorList>
            <person name="Minogue T."/>
            <person name="Wolcott M."/>
            <person name="Wasieloski L."/>
            <person name="Aguilar W."/>
            <person name="Moore D."/>
            <person name="Tallon L.J."/>
            <person name="Sadzewicz L."/>
            <person name="Ott S."/>
            <person name="Zhao X."/>
            <person name="Nagaraj S."/>
            <person name="Vavikolanu K."/>
            <person name="Aluvathingal J."/>
            <person name="Nadendla S."/>
            <person name="Sichtig H."/>
        </authorList>
    </citation>
    <scope>NUCLEOTIDE SEQUENCE</scope>
    <source>
        <strain evidence="4">FDAARGOS_390</strain>
    </source>
</reference>
<dbReference type="KEGG" id="bgo:BM43_4704"/>
<dbReference type="EMBL" id="CP104215">
    <property type="protein sequence ID" value="UWX72753.1"/>
    <property type="molecule type" value="Genomic_DNA"/>
</dbReference>
<dbReference type="PANTHER" id="PTHR43540">
    <property type="entry name" value="PEROXYUREIDOACRYLATE/UREIDOACRYLATE AMIDOHYDROLASE-RELATED"/>
    <property type="match status" value="1"/>
</dbReference>
<reference evidence="3 6" key="1">
    <citation type="submission" date="2014-04" db="EMBL/GenBank/DDBJ databases">
        <authorList>
            <person name="Bishop-Lilly K.A."/>
            <person name="Broomall S.M."/>
            <person name="Chain P.S."/>
            <person name="Chertkov O."/>
            <person name="Coyne S.R."/>
            <person name="Daligault H.E."/>
            <person name="Davenport K.W."/>
            <person name="Erkkila T."/>
            <person name="Frey K.G."/>
            <person name="Gibbons H.S."/>
            <person name="Gu W."/>
            <person name="Jaissle J."/>
            <person name="Johnson S.L."/>
            <person name="Koroleva G.I."/>
            <person name="Ladner J.T."/>
            <person name="Lo C.-C."/>
            <person name="Minogue T.D."/>
            <person name="Munk C."/>
            <person name="Palacios G.F."/>
            <person name="Redden C.L."/>
            <person name="Rosenzweig C.N."/>
            <person name="Scholz M.B."/>
            <person name="Teshima H."/>
            <person name="Xu Y."/>
        </authorList>
    </citation>
    <scope>NUCLEOTIDE SEQUENCE [LARGE SCALE GENOMIC DNA]</scope>
    <source>
        <strain evidence="6">gladioli</strain>
        <strain evidence="3">Gladioli</strain>
    </source>
</reference>
<dbReference type="InterPro" id="IPR036380">
    <property type="entry name" value="Isochorismatase-like_sf"/>
</dbReference>
<dbReference type="InterPro" id="IPR050272">
    <property type="entry name" value="Isochorismatase-like_hydrls"/>
</dbReference>
<sequence>MQAVVRLEPNAALLLIDLQQGIREPRLGRRNHPEAEARIAGLLARWRETGRTVVHVRHLSREADSVFRPGQPGVEFQPAFLPRAGEQVLDKQVPDAFTSGELAPWLHRQAIGQLVVVGGITNNSVESTARTAGNLGFSTIVVADATYTFDRHDLDGRLWRAEEIQALSLANLAMDYACILDTAALLALS</sequence>
<accession>A0A095F9M1</accession>
<dbReference type="GeneID" id="66461207"/>
<accession>A0A0D5DBQ4</accession>
<reference evidence="5" key="4">
    <citation type="submission" date="2022-09" db="EMBL/GenBank/DDBJ databases">
        <title>Genomic of Burkholderia gladioli.</title>
        <authorList>
            <person name="Wu H."/>
        </authorList>
    </citation>
    <scope>NUCLEOTIDE SEQUENCE</scope>
    <source>
        <strain evidence="5">ZN-S4</strain>
    </source>
</reference>
<dbReference type="RefSeq" id="WP_013689837.1">
    <property type="nucleotide sequence ID" value="NZ_CADEPO010000009.1"/>
</dbReference>
<dbReference type="Gene3D" id="3.40.50.850">
    <property type="entry name" value="Isochorismatase-like"/>
    <property type="match status" value="1"/>
</dbReference>
<dbReference type="CDD" id="cd01014">
    <property type="entry name" value="nicotinamidase_related"/>
    <property type="match status" value="1"/>
</dbReference>
<evidence type="ECO:0000313" key="4">
    <source>
        <dbReference type="EMBL" id="PEH42101.1"/>
    </source>
</evidence>
<evidence type="ECO:0000259" key="2">
    <source>
        <dbReference type="Pfam" id="PF00857"/>
    </source>
</evidence>
<evidence type="ECO:0000313" key="5">
    <source>
        <dbReference type="EMBL" id="UWX72753.1"/>
    </source>
</evidence>
<dbReference type="OMA" id="IIHIFHS"/>
<organism evidence="4 7">
    <name type="scientific">Burkholderia gladioli</name>
    <name type="common">Pseudomonas marginata</name>
    <name type="synonym">Phytomonas marginata</name>
    <dbReference type="NCBI Taxonomy" id="28095"/>
    <lineage>
        <taxon>Bacteria</taxon>
        <taxon>Pseudomonadati</taxon>
        <taxon>Pseudomonadota</taxon>
        <taxon>Betaproteobacteria</taxon>
        <taxon>Burkholderiales</taxon>
        <taxon>Burkholderiaceae</taxon>
        <taxon>Burkholderia</taxon>
    </lineage>
</organism>
<evidence type="ECO:0000313" key="7">
    <source>
        <dbReference type="Proteomes" id="UP000220629"/>
    </source>
</evidence>
<proteinExistence type="predicted"/>
<dbReference type="OrthoDB" id="5360912at2"/>
<dbReference type="SUPFAM" id="SSF52499">
    <property type="entry name" value="Isochorismatase-like hydrolases"/>
    <property type="match status" value="1"/>
</dbReference>
<dbReference type="InterPro" id="IPR000868">
    <property type="entry name" value="Isochorismatase-like_dom"/>
</dbReference>
<dbReference type="Proteomes" id="UP000029590">
    <property type="component" value="Unassembled WGS sequence"/>
</dbReference>
<evidence type="ECO:0000313" key="3">
    <source>
        <dbReference type="EMBL" id="KGC13610.1"/>
    </source>
</evidence>
<name>A0A095F9M1_BURGA</name>
<reference evidence="7" key="2">
    <citation type="submission" date="2017-09" db="EMBL/GenBank/DDBJ databases">
        <title>FDA dAtabase for Regulatory Grade micrObial Sequences (FDA-ARGOS): Supporting development and validation of Infectious Disease Dx tests.</title>
        <authorList>
            <person name="Minogue T."/>
            <person name="Wolcott M."/>
            <person name="Wasieloski L."/>
            <person name="Aguilar W."/>
            <person name="Moore D."/>
            <person name="Tallon L."/>
            <person name="Sadzewicz L."/>
            <person name="Ott S."/>
            <person name="Zhao X."/>
            <person name="Nagaraj S."/>
            <person name="Vavikolanu K."/>
            <person name="Aluvathingal J."/>
            <person name="Nadendla S."/>
            <person name="Sichtig H."/>
        </authorList>
    </citation>
    <scope>NUCLEOTIDE SEQUENCE [LARGE SCALE GENOMIC DNA]</scope>
    <source>
        <strain evidence="7">FDAARGOS_390</strain>
    </source>
</reference>
<gene>
    <name evidence="4" type="ORF">CRM94_08080</name>
    <name evidence="3" type="ORF">DM48_3070</name>
    <name evidence="5" type="ORF">NYZ96_30530</name>
</gene>
<feature type="domain" description="Isochorismatase-like" evidence="2">
    <location>
        <begin position="11"/>
        <end position="161"/>
    </location>
</feature>
<dbReference type="AlphaFoldDB" id="A0A095F9M1"/>